<dbReference type="SUPFAM" id="SSF48425">
    <property type="entry name" value="Sec7 domain"/>
    <property type="match status" value="1"/>
</dbReference>
<dbReference type="InterPro" id="IPR035999">
    <property type="entry name" value="Sec7_dom_sf"/>
</dbReference>
<dbReference type="EMBL" id="BLLF01000115">
    <property type="protein sequence ID" value="GFH07779.1"/>
    <property type="molecule type" value="Genomic_DNA"/>
</dbReference>
<organism evidence="3 4">
    <name type="scientific">Haematococcus lacustris</name>
    <name type="common">Green alga</name>
    <name type="synonym">Haematococcus pluvialis</name>
    <dbReference type="NCBI Taxonomy" id="44745"/>
    <lineage>
        <taxon>Eukaryota</taxon>
        <taxon>Viridiplantae</taxon>
        <taxon>Chlorophyta</taxon>
        <taxon>core chlorophytes</taxon>
        <taxon>Chlorophyceae</taxon>
        <taxon>CS clade</taxon>
        <taxon>Chlamydomonadales</taxon>
        <taxon>Haematococcaceae</taxon>
        <taxon>Haematococcus</taxon>
    </lineage>
</organism>
<evidence type="ECO:0000256" key="1">
    <source>
        <dbReference type="ARBA" id="ARBA00004514"/>
    </source>
</evidence>
<dbReference type="GO" id="GO:0016192">
    <property type="term" value="P:vesicle-mediated transport"/>
    <property type="evidence" value="ECO:0007669"/>
    <property type="project" value="UniProtKB-ARBA"/>
</dbReference>
<accession>A0A699YNT5</accession>
<feature type="non-terminal residue" evidence="3">
    <location>
        <position position="1"/>
    </location>
</feature>
<dbReference type="GO" id="GO:0012505">
    <property type="term" value="C:endomembrane system"/>
    <property type="evidence" value="ECO:0007669"/>
    <property type="project" value="UniProtKB-ARBA"/>
</dbReference>
<dbReference type="Proteomes" id="UP000485058">
    <property type="component" value="Unassembled WGS sequence"/>
</dbReference>
<dbReference type="SUPFAM" id="SSF48371">
    <property type="entry name" value="ARM repeat"/>
    <property type="match status" value="1"/>
</dbReference>
<dbReference type="GO" id="GO:0005085">
    <property type="term" value="F:guanyl-nucleotide exchange factor activity"/>
    <property type="evidence" value="ECO:0007669"/>
    <property type="project" value="InterPro"/>
</dbReference>
<proteinExistence type="predicted"/>
<gene>
    <name evidence="3" type="ORF">HaLaN_02631</name>
</gene>
<dbReference type="Gene3D" id="1.10.1000.11">
    <property type="entry name" value="Arf Nucleotide-binding Site Opener,domain 2"/>
    <property type="match status" value="1"/>
</dbReference>
<feature type="non-terminal residue" evidence="3">
    <location>
        <position position="753"/>
    </location>
</feature>
<keyword evidence="4" id="KW-1185">Reference proteome</keyword>
<sequence>MVHCEVLAAMCQASVVASSPAASTAVAQVVLALYTFVGAQSIGQLEVVLQRVLFKLADGQGLCTLLCRIALPGIKGGVGPLQAIACDGLASMLVTLAADVKAGPGLTLAEVDLPFFIDVWTPLVALAVDHFNIDYKKGLQFLQGNRLLPLLVGSPIAARMPASDLASARAEALPEEELASVLGCFLHACPGLSKGPIGEMLGEPDSFYIKGVFNNADAAYVLAYSVIMLNTDQHNSQVKKKMTQTAFVSNLRGVNGGESFPEEFLNDIYMSIKETPLRMSDSSSIEVTEQQLVALHQMSRTPRGQMVHAEPGSHLLSPAMAQLLLEPAIVALGALVDAASDPGVVSSALTGLQACCSLAAHHFEEQRTEMLDSVVAQLARSPMQLAYLSPLPAYNAASNGDSRRPDMVLGRSKKMCAVTATIASIAAQHGDWLSSGWCDITELVVVLYQAGVLPDSFCAALTHQERIGYCRVAEPPTRVGWWLLQGGLAVRPGEDKSLAVRRAAAASQAQASQSTSFLVRSITQMLGGGGVSLAPAESVTQVSDSLLGSQPDSAAPNGLACEEPPAASTAAKLMAQCSWQDLFIESHYLRQESLAALVRALCFSSGPIPRPSGAAAASTIPATGVTAGTAYTACRNDVSAGWDVSELCLELLYTLLLRNRDRISGLWPTVFDHVQSIFSHSRDVHPMLVQKAVMAVMRLCQRLLPYKPDITDDLVKGVQLVSLVDEQVASDMAPTIATEVLSLLKGAAPFLRT</sequence>
<dbReference type="GO" id="GO:0005829">
    <property type="term" value="C:cytosol"/>
    <property type="evidence" value="ECO:0007669"/>
    <property type="project" value="UniProtKB-SubCell"/>
</dbReference>
<dbReference type="PANTHER" id="PTHR10663:SF388">
    <property type="entry name" value="GOLGI-SPECIFIC BREFELDIN A-RESISTANCE GUANINE NUCLEOTIDE EXCHANGE FACTOR 1"/>
    <property type="match status" value="1"/>
</dbReference>
<dbReference type="InterPro" id="IPR000904">
    <property type="entry name" value="Sec7_dom"/>
</dbReference>
<name>A0A699YNT5_HAELA</name>
<dbReference type="Pfam" id="PF01369">
    <property type="entry name" value="Sec7"/>
    <property type="match status" value="1"/>
</dbReference>
<dbReference type="PANTHER" id="PTHR10663">
    <property type="entry name" value="GUANYL-NUCLEOTIDE EXCHANGE FACTOR"/>
    <property type="match status" value="1"/>
</dbReference>
<evidence type="ECO:0000313" key="4">
    <source>
        <dbReference type="Proteomes" id="UP000485058"/>
    </source>
</evidence>
<dbReference type="InterPro" id="IPR016024">
    <property type="entry name" value="ARM-type_fold"/>
</dbReference>
<dbReference type="InterPro" id="IPR023394">
    <property type="entry name" value="Sec7_C_sf"/>
</dbReference>
<dbReference type="AlphaFoldDB" id="A0A699YNT5"/>
<comment type="subcellular location">
    <subcellularLocation>
        <location evidence="1">Cytoplasm</location>
        <location evidence="1">Cytosol</location>
    </subcellularLocation>
</comment>
<evidence type="ECO:0000259" key="2">
    <source>
        <dbReference type="PROSITE" id="PS50190"/>
    </source>
</evidence>
<protein>
    <submittedName>
        <fullName evidence="3">SEC7 domain-containing protein</fullName>
    </submittedName>
</protein>
<evidence type="ECO:0000313" key="3">
    <source>
        <dbReference type="EMBL" id="GFH07779.1"/>
    </source>
</evidence>
<dbReference type="SMART" id="SM00222">
    <property type="entry name" value="Sec7"/>
    <property type="match status" value="1"/>
</dbReference>
<feature type="domain" description="SEC7" evidence="2">
    <location>
        <begin position="123"/>
        <end position="275"/>
    </location>
</feature>
<dbReference type="PROSITE" id="PS50190">
    <property type="entry name" value="SEC7"/>
    <property type="match status" value="1"/>
</dbReference>
<reference evidence="3 4" key="1">
    <citation type="submission" date="2020-02" db="EMBL/GenBank/DDBJ databases">
        <title>Draft genome sequence of Haematococcus lacustris strain NIES-144.</title>
        <authorList>
            <person name="Morimoto D."/>
            <person name="Nakagawa S."/>
            <person name="Yoshida T."/>
            <person name="Sawayama S."/>
        </authorList>
    </citation>
    <scope>NUCLEOTIDE SEQUENCE [LARGE SCALE GENOMIC DNA]</scope>
    <source>
        <strain evidence="3 4">NIES-144</strain>
    </source>
</reference>
<dbReference type="GO" id="GO:0032012">
    <property type="term" value="P:regulation of ARF protein signal transduction"/>
    <property type="evidence" value="ECO:0007669"/>
    <property type="project" value="InterPro"/>
</dbReference>
<comment type="caution">
    <text evidence="3">The sequence shown here is derived from an EMBL/GenBank/DDBJ whole genome shotgun (WGS) entry which is preliminary data.</text>
</comment>